<comment type="caution">
    <text evidence="13">The sequence shown here is derived from an EMBL/GenBank/DDBJ whole genome shotgun (WGS) entry which is preliminary data.</text>
</comment>
<dbReference type="InterPro" id="IPR036291">
    <property type="entry name" value="NAD(P)-bd_dom_sf"/>
</dbReference>
<keyword evidence="7" id="KW-0520">NAD</keyword>
<evidence type="ECO:0000256" key="5">
    <source>
        <dbReference type="ARBA" id="ARBA00021582"/>
    </source>
</evidence>
<accession>A0ABX2IPK0</accession>
<sequence length="391" mass="41513">MFKIQTLNKIAACGLDRLPRDNYESATEIVNPDGILLRSADMHSMDIPASVKAIARAGAGVNNIPLDKCSERGIVVFNTPGANANGVKEIVIASLLLSSRNLFEGITWANSLKGKGDEVPPLVEKGKAQFVGPEIQGKTLGVIGLGAIGVMVANAANALGMRVIGFDPFVSVDAAWKLSHEVQKAASLDAMIAECDYITIHVPATKDTKNLFNEERIARMKKGARLLNFSRNGLVDNAAIKAAIASGHVAGYVIDLPEDELLGVDKILCVPHLGASTPESEDNCAVMAADQTREFLERGNIRNSVNFPACEMAPTGKTRITISNRNVPNVISSLTAAIGASGLNIDDMLNKNRGDYAYNIIDVSGDVSADLVAKLQAVDGVINVRVIPNCK</sequence>
<keyword evidence="14" id="KW-1185">Reference proteome</keyword>
<comment type="catalytic activity">
    <reaction evidence="10">
        <text>(2R)-3-phosphoglycerate + NAD(+) = 3-phosphooxypyruvate + NADH + H(+)</text>
        <dbReference type="Rhea" id="RHEA:12641"/>
        <dbReference type="ChEBI" id="CHEBI:15378"/>
        <dbReference type="ChEBI" id="CHEBI:18110"/>
        <dbReference type="ChEBI" id="CHEBI:57540"/>
        <dbReference type="ChEBI" id="CHEBI:57945"/>
        <dbReference type="ChEBI" id="CHEBI:58272"/>
        <dbReference type="EC" id="1.1.1.95"/>
    </reaction>
</comment>
<dbReference type="Pfam" id="PF02826">
    <property type="entry name" value="2-Hacid_dh_C"/>
    <property type="match status" value="1"/>
</dbReference>
<organism evidence="13 14">
    <name type="scientific">Uliginosibacterium aquaticum</name>
    <dbReference type="NCBI Taxonomy" id="2731212"/>
    <lineage>
        <taxon>Bacteria</taxon>
        <taxon>Pseudomonadati</taxon>
        <taxon>Pseudomonadota</taxon>
        <taxon>Betaproteobacteria</taxon>
        <taxon>Rhodocyclales</taxon>
        <taxon>Zoogloeaceae</taxon>
        <taxon>Uliginosibacterium</taxon>
    </lineage>
</organism>
<dbReference type="PROSITE" id="PS00065">
    <property type="entry name" value="D_2_HYDROXYACID_DH_1"/>
    <property type="match status" value="1"/>
</dbReference>
<comment type="catalytic activity">
    <reaction evidence="9">
        <text>(R)-2-hydroxyglutarate + NAD(+) = 2-oxoglutarate + NADH + H(+)</text>
        <dbReference type="Rhea" id="RHEA:49612"/>
        <dbReference type="ChEBI" id="CHEBI:15378"/>
        <dbReference type="ChEBI" id="CHEBI:15801"/>
        <dbReference type="ChEBI" id="CHEBI:16810"/>
        <dbReference type="ChEBI" id="CHEBI:57540"/>
        <dbReference type="ChEBI" id="CHEBI:57945"/>
        <dbReference type="EC" id="1.1.1.399"/>
    </reaction>
</comment>
<name>A0ABX2IPK0_9RHOO</name>
<dbReference type="SUPFAM" id="SSF51735">
    <property type="entry name" value="NAD(P)-binding Rossmann-fold domains"/>
    <property type="match status" value="1"/>
</dbReference>
<evidence type="ECO:0000256" key="3">
    <source>
        <dbReference type="ARBA" id="ARBA00013001"/>
    </source>
</evidence>
<dbReference type="CDD" id="cd12174">
    <property type="entry name" value="PGDH_like_3"/>
    <property type="match status" value="1"/>
</dbReference>
<evidence type="ECO:0000256" key="7">
    <source>
        <dbReference type="ARBA" id="ARBA00023027"/>
    </source>
</evidence>
<evidence type="ECO:0000256" key="8">
    <source>
        <dbReference type="ARBA" id="ARBA00030455"/>
    </source>
</evidence>
<dbReference type="Pfam" id="PF00389">
    <property type="entry name" value="2-Hacid_dh"/>
    <property type="match status" value="1"/>
</dbReference>
<evidence type="ECO:0000256" key="9">
    <source>
        <dbReference type="ARBA" id="ARBA00048126"/>
    </source>
</evidence>
<evidence type="ECO:0000256" key="10">
    <source>
        <dbReference type="ARBA" id="ARBA00048731"/>
    </source>
</evidence>
<dbReference type="Proteomes" id="UP000778523">
    <property type="component" value="Unassembled WGS sequence"/>
</dbReference>
<dbReference type="PANTHER" id="PTHR42938:SF47">
    <property type="entry name" value="HYDROXYPYRUVATE REDUCTASE"/>
    <property type="match status" value="1"/>
</dbReference>
<dbReference type="InterPro" id="IPR029752">
    <property type="entry name" value="D-isomer_DH_CS1"/>
</dbReference>
<comment type="pathway">
    <text evidence="2">Amino-acid biosynthesis; L-serine biosynthesis; L-serine from 3-phospho-D-glycerate: step 1/3.</text>
</comment>
<comment type="similarity">
    <text evidence="11">Belongs to the D-isomer specific 2-hydroxyacid dehydrogenase family.</text>
</comment>
<protein>
    <recommendedName>
        <fullName evidence="5">D-3-phosphoglycerate dehydrogenase</fullName>
        <ecNumber evidence="3">1.1.1.399</ecNumber>
        <ecNumber evidence="4">1.1.1.95</ecNumber>
    </recommendedName>
    <alternativeName>
        <fullName evidence="8">2-oxoglutarate reductase</fullName>
    </alternativeName>
</protein>
<reference evidence="13 14" key="1">
    <citation type="submission" date="2020-06" db="EMBL/GenBank/DDBJ databases">
        <title>Draft genome of Uliginosibacterium sp. IMCC34675.</title>
        <authorList>
            <person name="Song J."/>
        </authorList>
    </citation>
    <scope>NUCLEOTIDE SEQUENCE [LARGE SCALE GENOMIC DNA]</scope>
    <source>
        <strain evidence="13 14">IMCC34675</strain>
    </source>
</reference>
<dbReference type="Gene3D" id="3.30.70.260">
    <property type="match status" value="1"/>
</dbReference>
<dbReference type="PANTHER" id="PTHR42938">
    <property type="entry name" value="FORMATE DEHYDROGENASE 1"/>
    <property type="match status" value="1"/>
</dbReference>
<evidence type="ECO:0000259" key="12">
    <source>
        <dbReference type="PROSITE" id="PS51671"/>
    </source>
</evidence>
<evidence type="ECO:0000256" key="2">
    <source>
        <dbReference type="ARBA" id="ARBA00005216"/>
    </source>
</evidence>
<dbReference type="EC" id="1.1.1.399" evidence="3"/>
<dbReference type="InterPro" id="IPR002912">
    <property type="entry name" value="ACT_dom"/>
</dbReference>
<dbReference type="InterPro" id="IPR045865">
    <property type="entry name" value="ACT-like_dom_sf"/>
</dbReference>
<dbReference type="SUPFAM" id="SSF55021">
    <property type="entry name" value="ACT-like"/>
    <property type="match status" value="1"/>
</dbReference>
<evidence type="ECO:0000256" key="1">
    <source>
        <dbReference type="ARBA" id="ARBA00003800"/>
    </source>
</evidence>
<keyword evidence="6 11" id="KW-0560">Oxidoreductase</keyword>
<dbReference type="Gene3D" id="3.40.50.720">
    <property type="entry name" value="NAD(P)-binding Rossmann-like Domain"/>
    <property type="match status" value="2"/>
</dbReference>
<dbReference type="InterPro" id="IPR006139">
    <property type="entry name" value="D-isomer_2_OHA_DH_cat_dom"/>
</dbReference>
<dbReference type="RefSeq" id="WP_170023229.1">
    <property type="nucleotide sequence ID" value="NZ_JABCSC020000006.1"/>
</dbReference>
<evidence type="ECO:0000256" key="6">
    <source>
        <dbReference type="ARBA" id="ARBA00023002"/>
    </source>
</evidence>
<feature type="domain" description="ACT" evidence="12">
    <location>
        <begin position="319"/>
        <end position="389"/>
    </location>
</feature>
<gene>
    <name evidence="13" type="ORF">HJ583_018115</name>
</gene>
<dbReference type="EMBL" id="JABCSC020000006">
    <property type="protein sequence ID" value="NSL56952.1"/>
    <property type="molecule type" value="Genomic_DNA"/>
</dbReference>
<dbReference type="CDD" id="cd04901">
    <property type="entry name" value="ACT_3PGDH"/>
    <property type="match status" value="1"/>
</dbReference>
<comment type="function">
    <text evidence="1">Catalyzes the reversible oxidation of 3-phospho-D-glycerate to 3-phosphonooxypyruvate, the first step of the phosphorylated L-serine biosynthesis pathway. Also catalyzes the reversible oxidation of 2-hydroxyglutarate to 2-oxoglutarate.</text>
</comment>
<dbReference type="SUPFAM" id="SSF52283">
    <property type="entry name" value="Formate/glycerate dehydrogenase catalytic domain-like"/>
    <property type="match status" value="1"/>
</dbReference>
<evidence type="ECO:0000313" key="13">
    <source>
        <dbReference type="EMBL" id="NSL56952.1"/>
    </source>
</evidence>
<dbReference type="InterPro" id="IPR006140">
    <property type="entry name" value="D-isomer_DH_NAD-bd"/>
</dbReference>
<proteinExistence type="inferred from homology"/>
<evidence type="ECO:0000256" key="4">
    <source>
        <dbReference type="ARBA" id="ARBA00013143"/>
    </source>
</evidence>
<dbReference type="EC" id="1.1.1.95" evidence="4"/>
<dbReference type="PROSITE" id="PS51671">
    <property type="entry name" value="ACT"/>
    <property type="match status" value="1"/>
</dbReference>
<evidence type="ECO:0000313" key="14">
    <source>
        <dbReference type="Proteomes" id="UP000778523"/>
    </source>
</evidence>
<evidence type="ECO:0000256" key="11">
    <source>
        <dbReference type="RuleBase" id="RU003719"/>
    </source>
</evidence>